<dbReference type="UniPathway" id="UPA00035">
    <property type="reaction ID" value="UER00041"/>
</dbReference>
<evidence type="ECO:0000313" key="13">
    <source>
        <dbReference type="Proteomes" id="UP000233398"/>
    </source>
</evidence>
<dbReference type="SUPFAM" id="SSF47648">
    <property type="entry name" value="Nucleoside phosphorylase/phosphoribosyltransferase N-terminal domain"/>
    <property type="match status" value="1"/>
</dbReference>
<comment type="cofactor">
    <cofactor evidence="9">
        <name>Mg(2+)</name>
        <dbReference type="ChEBI" id="CHEBI:18420"/>
    </cofactor>
    <text evidence="9">Binds 2 magnesium ions per monomer.</text>
</comment>
<dbReference type="InterPro" id="IPR000312">
    <property type="entry name" value="Glycosyl_Trfase_fam3"/>
</dbReference>
<evidence type="ECO:0000256" key="8">
    <source>
        <dbReference type="ARBA" id="ARBA00061188"/>
    </source>
</evidence>
<dbReference type="NCBIfam" id="TIGR01245">
    <property type="entry name" value="trpD"/>
    <property type="match status" value="1"/>
</dbReference>
<evidence type="ECO:0000256" key="6">
    <source>
        <dbReference type="ARBA" id="ARBA00023141"/>
    </source>
</evidence>
<evidence type="ECO:0000313" key="12">
    <source>
        <dbReference type="EMBL" id="PKD44588.1"/>
    </source>
</evidence>
<keyword evidence="4 9" id="KW-0808">Transferase</keyword>
<feature type="binding site" evidence="9">
    <location>
        <position position="169"/>
    </location>
    <ligand>
        <name>anthranilate</name>
        <dbReference type="ChEBI" id="CHEBI:16567"/>
        <label>2</label>
    </ligand>
</feature>
<feature type="binding site" evidence="9">
    <location>
        <position position="95"/>
    </location>
    <ligand>
        <name>Mg(2+)</name>
        <dbReference type="ChEBI" id="CHEBI:18420"/>
        <label>1</label>
    </ligand>
</feature>
<feature type="binding site" evidence="9">
    <location>
        <position position="83"/>
    </location>
    <ligand>
        <name>anthranilate</name>
        <dbReference type="ChEBI" id="CHEBI:16567"/>
        <label>1</label>
    </ligand>
</feature>
<organism evidence="12 13">
    <name type="scientific">Rhodohalobacter barkolensis</name>
    <dbReference type="NCBI Taxonomy" id="2053187"/>
    <lineage>
        <taxon>Bacteria</taxon>
        <taxon>Pseudomonadati</taxon>
        <taxon>Balneolota</taxon>
        <taxon>Balneolia</taxon>
        <taxon>Balneolales</taxon>
        <taxon>Balneolaceae</taxon>
        <taxon>Rhodohalobacter</taxon>
    </lineage>
</organism>
<dbReference type="FunFam" id="3.40.1030.10:FF:000002">
    <property type="entry name" value="Anthranilate phosphoribosyltransferase"/>
    <property type="match status" value="1"/>
</dbReference>
<dbReference type="Gene3D" id="1.20.970.10">
    <property type="entry name" value="Transferase, Pyrimidine Nucleoside Phosphorylase, Chain C"/>
    <property type="match status" value="1"/>
</dbReference>
<dbReference type="InterPro" id="IPR035902">
    <property type="entry name" value="Nuc_phospho_transferase"/>
</dbReference>
<dbReference type="Proteomes" id="UP000233398">
    <property type="component" value="Unassembled WGS sequence"/>
</dbReference>
<dbReference type="Gene3D" id="3.40.1030.10">
    <property type="entry name" value="Nucleoside phosphorylase/phosphoribosyltransferase catalytic domain"/>
    <property type="match status" value="1"/>
</dbReference>
<comment type="similarity">
    <text evidence="9">Belongs to the anthranilate phosphoribosyltransferase family.</text>
</comment>
<evidence type="ECO:0000256" key="1">
    <source>
        <dbReference type="ARBA" id="ARBA00004907"/>
    </source>
</evidence>
<evidence type="ECO:0000256" key="9">
    <source>
        <dbReference type="HAMAP-Rule" id="MF_00211"/>
    </source>
</evidence>
<feature type="binding site" evidence="9">
    <location>
        <position position="83"/>
    </location>
    <ligand>
        <name>5-phospho-alpha-D-ribose 1-diphosphate</name>
        <dbReference type="ChEBI" id="CHEBI:58017"/>
    </ligand>
</feature>
<dbReference type="GO" id="GO:0000162">
    <property type="term" value="P:L-tryptophan biosynthetic process"/>
    <property type="evidence" value="ECO:0007669"/>
    <property type="project" value="UniProtKB-UniRule"/>
</dbReference>
<dbReference type="RefSeq" id="WP_101071880.1">
    <property type="nucleotide sequence ID" value="NZ_PISP01000001.1"/>
</dbReference>
<feature type="binding site" evidence="9">
    <location>
        <position position="229"/>
    </location>
    <ligand>
        <name>Mg(2+)</name>
        <dbReference type="ChEBI" id="CHEBI:18420"/>
        <label>1</label>
    </ligand>
</feature>
<dbReference type="GO" id="GO:0000287">
    <property type="term" value="F:magnesium ion binding"/>
    <property type="evidence" value="ECO:0007669"/>
    <property type="project" value="UniProtKB-UniRule"/>
</dbReference>
<keyword evidence="6 9" id="KW-0057">Aromatic amino acid biosynthesis</keyword>
<comment type="function">
    <text evidence="9">Catalyzes the transfer of the phosphoribosyl group of 5-phosphorylribose-1-pyrophosphate (PRPP) to anthranilate to yield N-(5'-phosphoribosyl)-anthranilate (PRA).</text>
</comment>
<evidence type="ECO:0000259" key="10">
    <source>
        <dbReference type="Pfam" id="PF00591"/>
    </source>
</evidence>
<dbReference type="EC" id="2.4.2.18" evidence="9"/>
<keyword evidence="3 9" id="KW-0328">Glycosyltransferase</keyword>
<feature type="binding site" evidence="9">
    <location>
        <begin position="93"/>
        <end position="96"/>
    </location>
    <ligand>
        <name>5-phospho-alpha-D-ribose 1-diphosphate</name>
        <dbReference type="ChEBI" id="CHEBI:58017"/>
    </ligand>
</feature>
<dbReference type="GO" id="GO:0004048">
    <property type="term" value="F:anthranilate phosphoribosyltransferase activity"/>
    <property type="evidence" value="ECO:0007669"/>
    <property type="project" value="UniProtKB-UniRule"/>
</dbReference>
<dbReference type="InterPro" id="IPR036320">
    <property type="entry name" value="Glycosyl_Trfase_fam3_N_dom_sf"/>
</dbReference>
<reference evidence="12 13" key="1">
    <citation type="submission" date="2017-11" db="EMBL/GenBank/DDBJ databases">
        <title>Rhodohalobacter 15182 sp. nov., isolated from a salt lake.</title>
        <authorList>
            <person name="Han S."/>
        </authorList>
    </citation>
    <scope>NUCLEOTIDE SEQUENCE [LARGE SCALE GENOMIC DNA]</scope>
    <source>
        <strain evidence="12 13">15182</strain>
    </source>
</reference>
<dbReference type="InterPro" id="IPR017459">
    <property type="entry name" value="Glycosyl_Trfase_fam3_N_dom"/>
</dbReference>
<evidence type="ECO:0000259" key="11">
    <source>
        <dbReference type="Pfam" id="PF02885"/>
    </source>
</evidence>
<keyword evidence="5 9" id="KW-0822">Tryptophan biosynthesis</keyword>
<comment type="subunit">
    <text evidence="9">Homodimer.</text>
</comment>
<feature type="binding site" evidence="9">
    <location>
        <position position="229"/>
    </location>
    <ligand>
        <name>Mg(2+)</name>
        <dbReference type="ChEBI" id="CHEBI:18420"/>
        <label>2</label>
    </ligand>
</feature>
<dbReference type="Pfam" id="PF00591">
    <property type="entry name" value="Glycos_transf_3"/>
    <property type="match status" value="1"/>
</dbReference>
<dbReference type="PANTHER" id="PTHR43285">
    <property type="entry name" value="ANTHRANILATE PHOSPHORIBOSYLTRANSFERASE"/>
    <property type="match status" value="1"/>
</dbReference>
<feature type="binding site" evidence="9">
    <location>
        <position position="228"/>
    </location>
    <ligand>
        <name>Mg(2+)</name>
        <dbReference type="ChEBI" id="CHEBI:18420"/>
        <label>2</label>
    </ligand>
</feature>
<feature type="binding site" evidence="9">
    <location>
        <position position="123"/>
    </location>
    <ligand>
        <name>5-phospho-alpha-D-ribose 1-diphosphate</name>
        <dbReference type="ChEBI" id="CHEBI:58017"/>
    </ligand>
</feature>
<feature type="binding site" evidence="9">
    <location>
        <begin position="111"/>
        <end position="119"/>
    </location>
    <ligand>
        <name>5-phospho-alpha-D-ribose 1-diphosphate</name>
        <dbReference type="ChEBI" id="CHEBI:58017"/>
    </ligand>
</feature>
<comment type="caution">
    <text evidence="12">The sequence shown here is derived from an EMBL/GenBank/DDBJ whole genome shotgun (WGS) entry which is preliminary data.</text>
</comment>
<evidence type="ECO:0000256" key="4">
    <source>
        <dbReference type="ARBA" id="ARBA00022679"/>
    </source>
</evidence>
<evidence type="ECO:0000256" key="2">
    <source>
        <dbReference type="ARBA" id="ARBA00022605"/>
    </source>
</evidence>
<feature type="domain" description="Glycosyl transferase family 3 N-terminal" evidence="11">
    <location>
        <begin position="8"/>
        <end position="67"/>
    </location>
</feature>
<keyword evidence="9" id="KW-0460">Magnesium</keyword>
<dbReference type="Pfam" id="PF02885">
    <property type="entry name" value="Glycos_trans_3N"/>
    <property type="match status" value="1"/>
</dbReference>
<dbReference type="OrthoDB" id="9806430at2"/>
<dbReference type="EMBL" id="PISP01000001">
    <property type="protein sequence ID" value="PKD44588.1"/>
    <property type="molecule type" value="Genomic_DNA"/>
</dbReference>
<comment type="catalytic activity">
    <reaction evidence="7 9">
        <text>N-(5-phospho-beta-D-ribosyl)anthranilate + diphosphate = 5-phospho-alpha-D-ribose 1-diphosphate + anthranilate</text>
        <dbReference type="Rhea" id="RHEA:11768"/>
        <dbReference type="ChEBI" id="CHEBI:16567"/>
        <dbReference type="ChEBI" id="CHEBI:18277"/>
        <dbReference type="ChEBI" id="CHEBI:33019"/>
        <dbReference type="ChEBI" id="CHEBI:58017"/>
        <dbReference type="EC" id="2.4.2.18"/>
    </reaction>
</comment>
<comment type="caution">
    <text evidence="9">Lacks conserved residue(s) required for the propagation of feature annotation.</text>
</comment>
<protein>
    <recommendedName>
        <fullName evidence="9">Anthranilate phosphoribosyltransferase</fullName>
        <ecNumber evidence="9">2.4.2.18</ecNumber>
    </recommendedName>
</protein>
<dbReference type="AlphaFoldDB" id="A0A2N0VK83"/>
<gene>
    <name evidence="9 12" type="primary">trpD</name>
    <name evidence="12" type="ORF">CWD77_03755</name>
</gene>
<dbReference type="PANTHER" id="PTHR43285:SF2">
    <property type="entry name" value="ANTHRANILATE PHOSPHORIBOSYLTRANSFERASE"/>
    <property type="match status" value="1"/>
</dbReference>
<keyword evidence="9" id="KW-0479">Metal-binding</keyword>
<feature type="domain" description="Glycosyl transferase family 3" evidence="10">
    <location>
        <begin position="77"/>
        <end position="329"/>
    </location>
</feature>
<dbReference type="HAMAP" id="MF_00211">
    <property type="entry name" value="TrpD"/>
    <property type="match status" value="1"/>
</dbReference>
<keyword evidence="13" id="KW-1185">Reference proteome</keyword>
<sequence length="345" mass="37177">MSKEFTALLEKLSIQENLLPEEATFAMKSILNGNASDAEVAAFLMGMRTKGETVVELTAFVEVMREASIVVEVDTKGAVDLCGTGGDKSGTFNISTAAMFVVAGAGVPVLKHGNRSVSSKSGSYDVLEELGAVPNLNKVQSEKMFNETGMVFMFAPNFHPAMKYVMPARRAMKLRTFFNMLGPLLNPADVENQVIGAFSHEAAGMMAQILANLDTKRAYTLNAHDGLDEVTLTGQSEIFELQSHLSNGSVTFDPKSLGYEWVEPEELLGGDAEKNAGIIKNIMKGESTDAQRNIVTLNAAFAIHAAGATDTLEEANRKAVKSVETGEALRKLNQFIKESQKVSKA</sequence>
<name>A0A2N0VK83_9BACT</name>
<dbReference type="GO" id="GO:0005829">
    <property type="term" value="C:cytosol"/>
    <property type="evidence" value="ECO:0007669"/>
    <property type="project" value="TreeGrafter"/>
</dbReference>
<feature type="binding site" evidence="9">
    <location>
        <position position="114"/>
    </location>
    <ligand>
        <name>anthranilate</name>
        <dbReference type="ChEBI" id="CHEBI:16567"/>
        <label>1</label>
    </ligand>
</feature>
<dbReference type="InterPro" id="IPR005940">
    <property type="entry name" value="Anthranilate_Pribosyl_Tfrase"/>
</dbReference>
<comment type="pathway">
    <text evidence="1 9">Amino-acid biosynthesis; L-tryptophan biosynthesis; L-tryptophan from chorismate: step 2/5.</text>
</comment>
<evidence type="ECO:0000256" key="7">
    <source>
        <dbReference type="ARBA" id="ARBA00052328"/>
    </source>
</evidence>
<accession>A0A2N0VK83</accession>
<proteinExistence type="inferred from homology"/>
<keyword evidence="2 9" id="KW-0028">Amino-acid biosynthesis</keyword>
<comment type="similarity">
    <text evidence="8">In the C-terminal section; belongs to the anthranilate phosphoribosyltransferase family.</text>
</comment>
<evidence type="ECO:0000256" key="3">
    <source>
        <dbReference type="ARBA" id="ARBA00022676"/>
    </source>
</evidence>
<feature type="binding site" evidence="9">
    <location>
        <position position="91"/>
    </location>
    <ligand>
        <name>5-phospho-alpha-D-ribose 1-diphosphate</name>
        <dbReference type="ChEBI" id="CHEBI:58017"/>
    </ligand>
</feature>
<dbReference type="SUPFAM" id="SSF52418">
    <property type="entry name" value="Nucleoside phosphorylase/phosphoribosyltransferase catalytic domain"/>
    <property type="match status" value="1"/>
</dbReference>
<evidence type="ECO:0000256" key="5">
    <source>
        <dbReference type="ARBA" id="ARBA00022822"/>
    </source>
</evidence>
<feature type="binding site" evidence="9">
    <location>
        <begin position="86"/>
        <end position="87"/>
    </location>
    <ligand>
        <name>5-phospho-alpha-D-ribose 1-diphosphate</name>
        <dbReference type="ChEBI" id="CHEBI:58017"/>
    </ligand>
</feature>